<dbReference type="InParanoid" id="F2LY36"/>
<dbReference type="Pfam" id="PF11306">
    <property type="entry name" value="DUF3108"/>
    <property type="match status" value="1"/>
</dbReference>
<dbReference type="OrthoDB" id="5507783at2"/>
<evidence type="ECO:0000313" key="2">
    <source>
        <dbReference type="EMBL" id="AEA34359.1"/>
    </source>
</evidence>
<organism evidence="2 3">
    <name type="scientific">Hippea maritima (strain ATCC 700847 / DSM 10411 / MH2)</name>
    <dbReference type="NCBI Taxonomy" id="760142"/>
    <lineage>
        <taxon>Bacteria</taxon>
        <taxon>Pseudomonadati</taxon>
        <taxon>Campylobacterota</taxon>
        <taxon>Desulfurellia</taxon>
        <taxon>Desulfurellales</taxon>
        <taxon>Hippeaceae</taxon>
        <taxon>Hippea</taxon>
    </lineage>
</organism>
<proteinExistence type="predicted"/>
<dbReference type="RefSeq" id="WP_013682389.1">
    <property type="nucleotide sequence ID" value="NC_015318.1"/>
</dbReference>
<gene>
    <name evidence="2" type="ordered locus">Hipma_1403</name>
</gene>
<accession>F2LY36</accession>
<dbReference type="HOGENOM" id="CLU_1127856_0_0_7"/>
<evidence type="ECO:0008006" key="4">
    <source>
        <dbReference type="Google" id="ProtNLM"/>
    </source>
</evidence>
<keyword evidence="3" id="KW-1185">Reference proteome</keyword>
<dbReference type="eggNOG" id="ENOG50319SX">
    <property type="taxonomic scope" value="Bacteria"/>
</dbReference>
<reference evidence="3" key="2">
    <citation type="submission" date="2011-03" db="EMBL/GenBank/DDBJ databases">
        <title>The complete genome of Hippea maritima DSM 10411.</title>
        <authorList>
            <consortium name="US DOE Joint Genome Institute (JGI-PGF)"/>
            <person name="Lucas S."/>
            <person name="Copeland A."/>
            <person name="Lapidus A."/>
            <person name="Bruce D."/>
            <person name="Goodwin L."/>
            <person name="Pitluck S."/>
            <person name="Peters L."/>
            <person name="Kyrpides N."/>
            <person name="Mavromatis K."/>
            <person name="Pagani I."/>
            <person name="Ivanova N."/>
            <person name="Mikhailova N."/>
            <person name="Lu M."/>
            <person name="Detter J.C."/>
            <person name="Tapia R."/>
            <person name="Han C."/>
            <person name="Land M."/>
            <person name="Hauser L."/>
            <person name="Markowitz V."/>
            <person name="Cheng J.-F."/>
            <person name="Hugenholtz P."/>
            <person name="Woyke T."/>
            <person name="Wu D."/>
            <person name="Spring S."/>
            <person name="Schroeder M."/>
            <person name="Brambilla E."/>
            <person name="Klenk H.-P."/>
            <person name="Eisen J.A."/>
        </authorList>
    </citation>
    <scope>NUCLEOTIDE SEQUENCE [LARGE SCALE GENOMIC DNA]</scope>
    <source>
        <strain evidence="3">ATCC 700847 / DSM 10411 / MH2</strain>
    </source>
</reference>
<feature type="chain" id="PRO_5003282784" description="DUF3108 domain-containing protein" evidence="1">
    <location>
        <begin position="19"/>
        <end position="246"/>
    </location>
</feature>
<keyword evidence="1" id="KW-0732">Signal</keyword>
<evidence type="ECO:0000256" key="1">
    <source>
        <dbReference type="SAM" id="SignalP"/>
    </source>
</evidence>
<feature type="signal peptide" evidence="1">
    <location>
        <begin position="1"/>
        <end position="18"/>
    </location>
</feature>
<dbReference type="EMBL" id="CP002606">
    <property type="protein sequence ID" value="AEA34359.1"/>
    <property type="molecule type" value="Genomic_DNA"/>
</dbReference>
<dbReference type="STRING" id="760142.Hipma_1403"/>
<dbReference type="Proteomes" id="UP000008139">
    <property type="component" value="Chromosome"/>
</dbReference>
<sequence length="246" mass="29058">MYKFFVAIFLLFSVNAFGFSSFEAKYKFDFSGLTAGYGTLSVEKDNSTYKLNFNGKTTAIVRFFYRLDVNIEDIFNYRQKRSVMYKSYQKTSRSFKKVSVKFDNATYADVLYEKNNNAKKYKITSKNGVYSPLYVYLFFLNRKFEFNKIYYKDVVVSKHLYRVTITPLQIETINLDLLGRKKGKRKALKVSLAFYKLTREGALKKKKEVKKLFAWISMDDPKVPLLIEMWHIIGKFRARLVSLEVY</sequence>
<dbReference type="KEGG" id="hmr:Hipma_1403"/>
<dbReference type="AlphaFoldDB" id="F2LY36"/>
<protein>
    <recommendedName>
        <fullName evidence="4">DUF3108 domain-containing protein</fullName>
    </recommendedName>
</protein>
<name>F2LY36_HIPMA</name>
<evidence type="ECO:0000313" key="3">
    <source>
        <dbReference type="Proteomes" id="UP000008139"/>
    </source>
</evidence>
<dbReference type="InterPro" id="IPR021457">
    <property type="entry name" value="DUF3108"/>
</dbReference>
<reference evidence="2 3" key="1">
    <citation type="journal article" date="2011" name="Stand. Genomic Sci.">
        <title>Complete genome sequence of the thermophilic sulfur-reducer Hippea maritima type strain (MH(2)).</title>
        <authorList>
            <person name="Huntemann M."/>
            <person name="Lu M."/>
            <person name="Nolan M."/>
            <person name="Lapidus A."/>
            <person name="Lucas S."/>
            <person name="Hammon N."/>
            <person name="Deshpande S."/>
            <person name="Cheng J.F."/>
            <person name="Tapia R."/>
            <person name="Han C."/>
            <person name="Goodwin L."/>
            <person name="Pitluck S."/>
            <person name="Liolios K."/>
            <person name="Pagani I."/>
            <person name="Ivanova N."/>
            <person name="Ovchinikova G."/>
            <person name="Pati A."/>
            <person name="Chen A."/>
            <person name="Palaniappan K."/>
            <person name="Land M."/>
            <person name="Hauser L."/>
            <person name="Jeffries C.D."/>
            <person name="Detter J.C."/>
            <person name="Brambilla E.M."/>
            <person name="Rohde M."/>
            <person name="Spring S."/>
            <person name="Goker M."/>
            <person name="Woyke T."/>
            <person name="Bristow J."/>
            <person name="Eisen J.A."/>
            <person name="Markowitz V."/>
            <person name="Hugenholtz P."/>
            <person name="Kyrpides N.C."/>
            <person name="Klenk H.P."/>
            <person name="Mavromatis K."/>
        </authorList>
    </citation>
    <scope>NUCLEOTIDE SEQUENCE [LARGE SCALE GENOMIC DNA]</scope>
    <source>
        <strain evidence="3">ATCC 700847 / DSM 10411 / MH2</strain>
    </source>
</reference>